<comment type="caution">
    <text evidence="1">The sequence shown here is derived from an EMBL/GenBank/DDBJ whole genome shotgun (WGS) entry which is preliminary data.</text>
</comment>
<dbReference type="EMBL" id="QXFV01006084">
    <property type="protein sequence ID" value="KAE8962564.1"/>
    <property type="molecule type" value="Genomic_DNA"/>
</dbReference>
<sequence length="21" mass="2290">MVQVAKTMRVEKTVVNKDVGG</sequence>
<name>A0A6A3H049_9STRA</name>
<accession>A0A6A3H049</accession>
<gene>
    <name evidence="1" type="ORF">PR001_g29669</name>
</gene>
<dbReference type="Proteomes" id="UP000429607">
    <property type="component" value="Unassembled WGS sequence"/>
</dbReference>
<organism evidence="1 2">
    <name type="scientific">Phytophthora rubi</name>
    <dbReference type="NCBI Taxonomy" id="129364"/>
    <lineage>
        <taxon>Eukaryota</taxon>
        <taxon>Sar</taxon>
        <taxon>Stramenopiles</taxon>
        <taxon>Oomycota</taxon>
        <taxon>Peronosporomycetes</taxon>
        <taxon>Peronosporales</taxon>
        <taxon>Peronosporaceae</taxon>
        <taxon>Phytophthora</taxon>
    </lineage>
</organism>
<dbReference type="AlphaFoldDB" id="A0A6A3H049"/>
<feature type="non-terminal residue" evidence="1">
    <location>
        <position position="21"/>
    </location>
</feature>
<protein>
    <submittedName>
        <fullName evidence="1">Uncharacterized protein</fullName>
    </submittedName>
</protein>
<evidence type="ECO:0000313" key="2">
    <source>
        <dbReference type="Proteomes" id="UP000429607"/>
    </source>
</evidence>
<proteinExistence type="predicted"/>
<evidence type="ECO:0000313" key="1">
    <source>
        <dbReference type="EMBL" id="KAE8962564.1"/>
    </source>
</evidence>
<reference evidence="1 2" key="1">
    <citation type="submission" date="2018-09" db="EMBL/GenBank/DDBJ databases">
        <title>Genomic investigation of the strawberry pathogen Phytophthora fragariae indicates pathogenicity is determined by transcriptional variation in three key races.</title>
        <authorList>
            <person name="Adams T.M."/>
            <person name="Armitage A.D."/>
            <person name="Sobczyk M.K."/>
            <person name="Bates H.J."/>
            <person name="Dunwell J.M."/>
            <person name="Nellist C.F."/>
            <person name="Harrison R.J."/>
        </authorList>
    </citation>
    <scope>NUCLEOTIDE SEQUENCE [LARGE SCALE GENOMIC DNA]</scope>
    <source>
        <strain evidence="1 2">SCRP249</strain>
    </source>
</reference>